<evidence type="ECO:0000313" key="3">
    <source>
        <dbReference type="Proteomes" id="UP000660339"/>
    </source>
</evidence>
<dbReference type="PANTHER" id="PTHR38011:SF12">
    <property type="entry name" value="BIFUNCTIONAL DEAMINASE-REDUCTASE DOMAIN PROTEIN"/>
    <property type="match status" value="1"/>
</dbReference>
<accession>A0A8J3LP66</accession>
<dbReference type="InterPro" id="IPR050765">
    <property type="entry name" value="Riboflavin_Biosynth_HTPR"/>
</dbReference>
<evidence type="ECO:0000259" key="1">
    <source>
        <dbReference type="Pfam" id="PF01872"/>
    </source>
</evidence>
<dbReference type="RefSeq" id="WP_166386026.1">
    <property type="nucleotide sequence ID" value="NZ_BAAATT010000034.1"/>
</dbReference>
<gene>
    <name evidence="2" type="ORF">Cme02nite_65370</name>
</gene>
<organism evidence="2 3">
    <name type="scientific">Catellatospora methionotrophica</name>
    <dbReference type="NCBI Taxonomy" id="121620"/>
    <lineage>
        <taxon>Bacteria</taxon>
        <taxon>Bacillati</taxon>
        <taxon>Actinomycetota</taxon>
        <taxon>Actinomycetes</taxon>
        <taxon>Micromonosporales</taxon>
        <taxon>Micromonosporaceae</taxon>
        <taxon>Catellatospora</taxon>
    </lineage>
</organism>
<dbReference type="SUPFAM" id="SSF53597">
    <property type="entry name" value="Dihydrofolate reductase-like"/>
    <property type="match status" value="1"/>
</dbReference>
<dbReference type="InterPro" id="IPR002734">
    <property type="entry name" value="RibDG_C"/>
</dbReference>
<dbReference type="Proteomes" id="UP000660339">
    <property type="component" value="Unassembled WGS sequence"/>
</dbReference>
<dbReference type="PANTHER" id="PTHR38011">
    <property type="entry name" value="DIHYDROFOLATE REDUCTASE FAMILY PROTEIN (AFU_ORTHOLOGUE AFUA_8G06820)"/>
    <property type="match status" value="1"/>
</dbReference>
<proteinExistence type="predicted"/>
<protein>
    <submittedName>
        <fullName evidence="2">Deaminase reductase</fullName>
    </submittedName>
</protein>
<dbReference type="GO" id="GO:0009231">
    <property type="term" value="P:riboflavin biosynthetic process"/>
    <property type="evidence" value="ECO:0007669"/>
    <property type="project" value="InterPro"/>
</dbReference>
<dbReference type="GO" id="GO:0008703">
    <property type="term" value="F:5-amino-6-(5-phosphoribosylamino)uracil reductase activity"/>
    <property type="evidence" value="ECO:0007669"/>
    <property type="project" value="InterPro"/>
</dbReference>
<dbReference type="EMBL" id="BONJ01000037">
    <property type="protein sequence ID" value="GIG18205.1"/>
    <property type="molecule type" value="Genomic_DNA"/>
</dbReference>
<evidence type="ECO:0000313" key="2">
    <source>
        <dbReference type="EMBL" id="GIG18205.1"/>
    </source>
</evidence>
<sequence>MSLVKLDMTMSLDGYSTGEGGDLSRVQAWLIGENGPTGSSAEVVGDFFASTGAWVMGRRTFDTGEEPWGAEPPFAKPCFVVTHETRDRLVKGATSFDFVPGVELAVAQAKEAADGRDVTVIGGADIAQQCLSAGILDQIDIHLAPLLLGAGTRLFDRLNIKPTDLGIVRVTDSPDVTHLRFTVNR</sequence>
<feature type="domain" description="Bacterial bifunctional deaminase-reductase C-terminal" evidence="1">
    <location>
        <begin position="4"/>
        <end position="170"/>
    </location>
</feature>
<dbReference type="AlphaFoldDB" id="A0A8J3LP66"/>
<dbReference type="Gene3D" id="3.40.430.10">
    <property type="entry name" value="Dihydrofolate Reductase, subunit A"/>
    <property type="match status" value="1"/>
</dbReference>
<reference evidence="2" key="1">
    <citation type="submission" date="2021-01" db="EMBL/GenBank/DDBJ databases">
        <title>Whole genome shotgun sequence of Catellatospora methionotrophica NBRC 14553.</title>
        <authorList>
            <person name="Komaki H."/>
            <person name="Tamura T."/>
        </authorList>
    </citation>
    <scope>NUCLEOTIDE SEQUENCE</scope>
    <source>
        <strain evidence="2">NBRC 14553</strain>
    </source>
</reference>
<keyword evidence="3" id="KW-1185">Reference proteome</keyword>
<dbReference type="InterPro" id="IPR024072">
    <property type="entry name" value="DHFR-like_dom_sf"/>
</dbReference>
<comment type="caution">
    <text evidence="2">The sequence shown here is derived from an EMBL/GenBank/DDBJ whole genome shotgun (WGS) entry which is preliminary data.</text>
</comment>
<dbReference type="Pfam" id="PF01872">
    <property type="entry name" value="RibD_C"/>
    <property type="match status" value="1"/>
</dbReference>
<name>A0A8J3LP66_9ACTN</name>